<sequence>MDGCGHEFQLNVVCSRQRSAAGYLTVLKNNFACTQAAEMGEDPPLTYFCRSRGTCDVTSARSRPRRLGGTTEVARELQFHVNNLAPLVAVRPPPGEWNLRTWKQSARAARCHACSASTQPPYAGVERQPKCRRAKGATAAVGCASMQREPGACAHDGAHASCTLPSLKSNLPCEFQ</sequence>
<evidence type="ECO:0000313" key="2">
    <source>
        <dbReference type="Proteomes" id="UP000789595"/>
    </source>
</evidence>
<dbReference type="Proteomes" id="UP000789595">
    <property type="component" value="Unassembled WGS sequence"/>
</dbReference>
<comment type="caution">
    <text evidence="1">The sequence shown here is derived from an EMBL/GenBank/DDBJ whole genome shotgun (WGS) entry which is preliminary data.</text>
</comment>
<evidence type="ECO:0000313" key="1">
    <source>
        <dbReference type="EMBL" id="CAH0375532.1"/>
    </source>
</evidence>
<reference evidence="1" key="1">
    <citation type="submission" date="2021-11" db="EMBL/GenBank/DDBJ databases">
        <authorList>
            <consortium name="Genoscope - CEA"/>
            <person name="William W."/>
        </authorList>
    </citation>
    <scope>NUCLEOTIDE SEQUENCE</scope>
</reference>
<keyword evidence="2" id="KW-1185">Reference proteome</keyword>
<name>A0A8J2X083_9STRA</name>
<dbReference type="EMBL" id="CAKKNE010000005">
    <property type="protein sequence ID" value="CAH0375532.1"/>
    <property type="molecule type" value="Genomic_DNA"/>
</dbReference>
<protein>
    <submittedName>
        <fullName evidence="1">Uncharacterized protein</fullName>
    </submittedName>
</protein>
<organism evidence="1 2">
    <name type="scientific">Pelagomonas calceolata</name>
    <dbReference type="NCBI Taxonomy" id="35677"/>
    <lineage>
        <taxon>Eukaryota</taxon>
        <taxon>Sar</taxon>
        <taxon>Stramenopiles</taxon>
        <taxon>Ochrophyta</taxon>
        <taxon>Pelagophyceae</taxon>
        <taxon>Pelagomonadales</taxon>
        <taxon>Pelagomonadaceae</taxon>
        <taxon>Pelagomonas</taxon>
    </lineage>
</organism>
<dbReference type="AlphaFoldDB" id="A0A8J2X083"/>
<proteinExistence type="predicted"/>
<gene>
    <name evidence="1" type="ORF">PECAL_5P00590</name>
</gene>
<accession>A0A8J2X083</accession>